<evidence type="ECO:0000256" key="11">
    <source>
        <dbReference type="ARBA" id="ARBA00034617"/>
    </source>
</evidence>
<evidence type="ECO:0000256" key="4">
    <source>
        <dbReference type="ARBA" id="ARBA00022763"/>
    </source>
</evidence>
<dbReference type="GO" id="GO:0042802">
    <property type="term" value="F:identical protein binding"/>
    <property type="evidence" value="ECO:0007669"/>
    <property type="project" value="UniProtKB-ARBA"/>
</dbReference>
<dbReference type="GO" id="GO:0043138">
    <property type="term" value="F:3'-5' DNA helicase activity"/>
    <property type="evidence" value="ECO:0007669"/>
    <property type="project" value="UniProtKB-EC"/>
</dbReference>
<keyword evidence="5 16" id="KW-0378">Hydrolase</keyword>
<protein>
    <recommendedName>
        <fullName evidence="15">DNA helicase II</fullName>
        <ecNumber evidence="12">5.6.2.4</ecNumber>
    </recommendedName>
    <alternativeName>
        <fullName evidence="13">DNA 3'-5' helicase II</fullName>
    </alternativeName>
</protein>
<dbReference type="EC" id="5.6.2.4" evidence="12"/>
<dbReference type="NCBIfam" id="NF008743">
    <property type="entry name" value="PRK11773.1"/>
    <property type="match status" value="1"/>
</dbReference>
<evidence type="ECO:0000256" key="1">
    <source>
        <dbReference type="ARBA" id="ARBA00009922"/>
    </source>
</evidence>
<dbReference type="CDD" id="cd18807">
    <property type="entry name" value="SF1_C_UvrD"/>
    <property type="match status" value="1"/>
</dbReference>
<dbReference type="GO" id="GO:0006260">
    <property type="term" value="P:DNA replication"/>
    <property type="evidence" value="ECO:0007669"/>
    <property type="project" value="UniProtKB-KW"/>
</dbReference>
<dbReference type="InterPro" id="IPR027417">
    <property type="entry name" value="P-loop_NTPase"/>
</dbReference>
<dbReference type="Pfam" id="PF21196">
    <property type="entry name" value="PcrA_UvrD_tudor"/>
    <property type="match status" value="1"/>
</dbReference>
<dbReference type="InterPro" id="IPR005753">
    <property type="entry name" value="DNA_helicase_ATP-dep_UvrD"/>
</dbReference>
<feature type="domain" description="UvrD-like helicase C-terminal" evidence="18">
    <location>
        <begin position="288"/>
        <end position="565"/>
    </location>
</feature>
<evidence type="ECO:0000256" key="5">
    <source>
        <dbReference type="ARBA" id="ARBA00022801"/>
    </source>
</evidence>
<keyword evidence="6 16" id="KW-0347">Helicase</keyword>
<name>A0A7Y0SIN3_VIBPH</name>
<dbReference type="NCBIfam" id="TIGR01075">
    <property type="entry name" value="uvrD"/>
    <property type="match status" value="1"/>
</dbReference>
<dbReference type="InterPro" id="IPR013986">
    <property type="entry name" value="DExx_box_DNA_helicase_dom_sf"/>
</dbReference>
<evidence type="ECO:0000256" key="8">
    <source>
        <dbReference type="ARBA" id="ARBA00023125"/>
    </source>
</evidence>
<dbReference type="Gene3D" id="1.10.486.10">
    <property type="entry name" value="PCRA, domain 4"/>
    <property type="match status" value="1"/>
</dbReference>
<dbReference type="Gene3D" id="3.40.50.300">
    <property type="entry name" value="P-loop containing nucleotide triphosphate hydrolases"/>
    <property type="match status" value="2"/>
</dbReference>
<keyword evidence="8" id="KW-0238">DNA-binding</keyword>
<feature type="binding site" evidence="16">
    <location>
        <begin position="30"/>
        <end position="37"/>
    </location>
    <ligand>
        <name>ATP</name>
        <dbReference type="ChEBI" id="CHEBI:30616"/>
    </ligand>
</feature>
<organism evidence="19 20">
    <name type="scientific">Vibrio parahaemolyticus</name>
    <dbReference type="NCBI Taxonomy" id="670"/>
    <lineage>
        <taxon>Bacteria</taxon>
        <taxon>Pseudomonadati</taxon>
        <taxon>Pseudomonadota</taxon>
        <taxon>Gammaproteobacteria</taxon>
        <taxon>Vibrionales</taxon>
        <taxon>Vibrionaceae</taxon>
        <taxon>Vibrio</taxon>
    </lineage>
</organism>
<keyword evidence="7 16" id="KW-0067">ATP-binding</keyword>
<evidence type="ECO:0000256" key="3">
    <source>
        <dbReference type="ARBA" id="ARBA00022741"/>
    </source>
</evidence>
<dbReference type="PANTHER" id="PTHR11070:SF2">
    <property type="entry name" value="ATP-DEPENDENT DNA HELICASE SRS2"/>
    <property type="match status" value="1"/>
</dbReference>
<evidence type="ECO:0000256" key="12">
    <source>
        <dbReference type="ARBA" id="ARBA00034808"/>
    </source>
</evidence>
<dbReference type="FunFam" id="3.40.50.300:FF:001201">
    <property type="entry name" value="ATP-dependent DNA helicase UvrD2"/>
    <property type="match status" value="1"/>
</dbReference>
<dbReference type="FunFam" id="1.10.10.160:FF:000002">
    <property type="entry name" value="DNA helicase"/>
    <property type="match status" value="1"/>
</dbReference>
<dbReference type="InterPro" id="IPR014017">
    <property type="entry name" value="DNA_helicase_UvrD-like_C"/>
</dbReference>
<evidence type="ECO:0000256" key="14">
    <source>
        <dbReference type="ARBA" id="ARBA00048988"/>
    </source>
</evidence>
<dbReference type="PROSITE" id="PS51217">
    <property type="entry name" value="UVRD_HELICASE_CTER"/>
    <property type="match status" value="1"/>
</dbReference>
<dbReference type="RefSeq" id="WP_141180506.1">
    <property type="nucleotide sequence ID" value="NZ_CP041202.1"/>
</dbReference>
<evidence type="ECO:0000256" key="16">
    <source>
        <dbReference type="PROSITE-ProRule" id="PRU00560"/>
    </source>
</evidence>
<evidence type="ECO:0000256" key="15">
    <source>
        <dbReference type="ARBA" id="ARBA00074869"/>
    </source>
</evidence>
<dbReference type="PROSITE" id="PS51198">
    <property type="entry name" value="UVRD_HELICASE_ATP_BIND"/>
    <property type="match status" value="1"/>
</dbReference>
<dbReference type="Pfam" id="PF13361">
    <property type="entry name" value="UvrD_C"/>
    <property type="match status" value="1"/>
</dbReference>
<gene>
    <name evidence="19" type="primary">uvrD</name>
    <name evidence="19" type="ORF">HKB16_14690</name>
</gene>
<comment type="caution">
    <text evidence="19">The sequence shown here is derived from an EMBL/GenBank/DDBJ whole genome shotgun (WGS) entry which is preliminary data.</text>
</comment>
<dbReference type="FunFam" id="1.10.486.10:FF:000001">
    <property type="entry name" value="DNA helicase"/>
    <property type="match status" value="1"/>
</dbReference>
<sequence length="724" mass="82467">MMDPSLLLDGLNDKQREAVAAPLENLLVLAGAGSGKTRVLVHRIAWLMSVEQASPFSIMSVTFTNKAAAEMRGRIEELMMGSASGMWNGTFHGICHRILRAHYLDAKLPEDFQIIDSDDQQRLLKRLIKAQNLDEKQWPARQVAWWINGKKDEGLRPTHIDAYHDPVTKTYLQLYTAYQEACDRAGLVDFAEILLRAHELLRDNKFVREHYQARFKHILVDEFQDTNNIQYAWLRMMTGPECHVMIVGDDDQSIYGWRGAKVENIEKFTREFPSVTTIRLEQNYRSTKTILEASNTLIANNTERMGKELWTDGVVGEPISVYSAYNELDEARFAVNKIKEWQDKGGALNDAAMLYRNNAQSRVLEEALIQAGLPYRIYGGMRFFERQEIKDALSYMRLMANRNDDAAFERVVNTPTRGLGDKTLETIRRAARDRGCTMWEASVAMLDEQVLAGRAAGALGRFIELITALEDDTLEMPLHEQTDHVIKYSGLFAMYEQERGEKSKARIENLEELVTATRQFEKPEEAEEMSLLTAFLTHAALEAGEGQADEFEDAVQLMTLHSAKGLEFPLVFMVGVEEGMFPSQMSAEEAGRLEEERRLCYVGMTRAMQKLYITYAEMRRLYGQDKYHKPSRFIRELPETCLDEVRMKAQVSRPASSGRFSQTAVKENFNETGFSLGSRVMHPKFGEGTIINFEGSGPQSRVQIAFNGEGIKWLVTAYARLEKL</sequence>
<evidence type="ECO:0000256" key="6">
    <source>
        <dbReference type="ARBA" id="ARBA00022806"/>
    </source>
</evidence>
<keyword evidence="3 16" id="KW-0547">Nucleotide-binding</keyword>
<evidence type="ECO:0000313" key="20">
    <source>
        <dbReference type="Proteomes" id="UP000518904"/>
    </source>
</evidence>
<keyword evidence="10" id="KW-0413">Isomerase</keyword>
<keyword evidence="9" id="KW-0234">DNA repair</keyword>
<evidence type="ECO:0000259" key="17">
    <source>
        <dbReference type="PROSITE" id="PS51198"/>
    </source>
</evidence>
<evidence type="ECO:0000313" key="19">
    <source>
        <dbReference type="EMBL" id="NMU84131.1"/>
    </source>
</evidence>
<dbReference type="SUPFAM" id="SSF52540">
    <property type="entry name" value="P-loop containing nucleoside triphosphate hydrolases"/>
    <property type="match status" value="1"/>
</dbReference>
<proteinExistence type="inferred from homology"/>
<keyword evidence="4" id="KW-0227">DNA damage</keyword>
<evidence type="ECO:0000259" key="18">
    <source>
        <dbReference type="PROSITE" id="PS51217"/>
    </source>
</evidence>
<dbReference type="GO" id="GO:0005524">
    <property type="term" value="F:ATP binding"/>
    <property type="evidence" value="ECO:0007669"/>
    <property type="project" value="UniProtKB-UniRule"/>
</dbReference>
<dbReference type="InterPro" id="IPR014016">
    <property type="entry name" value="UvrD-like_ATP-bd"/>
</dbReference>
<dbReference type="AlphaFoldDB" id="A0A7Y0SIN3"/>
<keyword evidence="2" id="KW-0235">DNA replication</keyword>
<dbReference type="Gene3D" id="1.10.10.160">
    <property type="match status" value="1"/>
</dbReference>
<accession>A0A7Y0SIN3</accession>
<dbReference type="PANTHER" id="PTHR11070">
    <property type="entry name" value="UVRD / RECB / PCRA DNA HELICASE FAMILY MEMBER"/>
    <property type="match status" value="1"/>
</dbReference>
<dbReference type="CDD" id="cd17932">
    <property type="entry name" value="DEXQc_UvrD"/>
    <property type="match status" value="1"/>
</dbReference>
<comment type="catalytic activity">
    <reaction evidence="14">
        <text>ATP + H2O = ADP + phosphate + H(+)</text>
        <dbReference type="Rhea" id="RHEA:13065"/>
        <dbReference type="ChEBI" id="CHEBI:15377"/>
        <dbReference type="ChEBI" id="CHEBI:15378"/>
        <dbReference type="ChEBI" id="CHEBI:30616"/>
        <dbReference type="ChEBI" id="CHEBI:43474"/>
        <dbReference type="ChEBI" id="CHEBI:456216"/>
        <dbReference type="EC" id="5.6.2.4"/>
    </reaction>
</comment>
<dbReference type="GO" id="GO:0000725">
    <property type="term" value="P:recombinational repair"/>
    <property type="evidence" value="ECO:0007669"/>
    <property type="project" value="TreeGrafter"/>
</dbReference>
<evidence type="ECO:0000256" key="9">
    <source>
        <dbReference type="ARBA" id="ARBA00023204"/>
    </source>
</evidence>
<dbReference type="Pfam" id="PF00580">
    <property type="entry name" value="UvrD-helicase"/>
    <property type="match status" value="1"/>
</dbReference>
<dbReference type="EMBL" id="JABCLB010001439">
    <property type="protein sequence ID" value="NMU84131.1"/>
    <property type="molecule type" value="Genomic_DNA"/>
</dbReference>
<evidence type="ECO:0000256" key="2">
    <source>
        <dbReference type="ARBA" id="ARBA00022705"/>
    </source>
</evidence>
<evidence type="ECO:0000256" key="13">
    <source>
        <dbReference type="ARBA" id="ARBA00034923"/>
    </source>
</evidence>
<comment type="similarity">
    <text evidence="1">Belongs to the helicase family. UvrD subfamily.</text>
</comment>
<feature type="domain" description="UvrD-like helicase ATP-binding" evidence="17">
    <location>
        <begin position="9"/>
        <end position="287"/>
    </location>
</feature>
<dbReference type="GO" id="GO:0003677">
    <property type="term" value="F:DNA binding"/>
    <property type="evidence" value="ECO:0007669"/>
    <property type="project" value="UniProtKB-KW"/>
</dbReference>
<dbReference type="GO" id="GO:0016787">
    <property type="term" value="F:hydrolase activity"/>
    <property type="evidence" value="ECO:0007669"/>
    <property type="project" value="UniProtKB-UniRule"/>
</dbReference>
<dbReference type="GO" id="GO:0005829">
    <property type="term" value="C:cytosol"/>
    <property type="evidence" value="ECO:0007669"/>
    <property type="project" value="TreeGrafter"/>
</dbReference>
<reference evidence="19 20" key="1">
    <citation type="submission" date="2020-04" db="EMBL/GenBank/DDBJ databases">
        <title>Whole-genome sequencing of Vibrio spp. from China reveals different genetic environments of blaCTX-M-14 among diverse lineages.</title>
        <authorList>
            <person name="Zheng Z."/>
            <person name="Ye L."/>
            <person name="Chen S."/>
        </authorList>
    </citation>
    <scope>NUCLEOTIDE SEQUENCE [LARGE SCALE GENOMIC DNA]</scope>
    <source>
        <strain evidence="19 20">Vb0551</strain>
    </source>
</reference>
<comment type="catalytic activity">
    <reaction evidence="11">
        <text>Couples ATP hydrolysis with the unwinding of duplex DNA by translocating in the 3'-5' direction.</text>
        <dbReference type="EC" id="5.6.2.4"/>
    </reaction>
</comment>
<dbReference type="Proteomes" id="UP000518904">
    <property type="component" value="Unassembled WGS sequence"/>
</dbReference>
<evidence type="ECO:0000256" key="10">
    <source>
        <dbReference type="ARBA" id="ARBA00023235"/>
    </source>
</evidence>
<evidence type="ECO:0000256" key="7">
    <source>
        <dbReference type="ARBA" id="ARBA00022840"/>
    </source>
</evidence>
<dbReference type="GO" id="GO:0033202">
    <property type="term" value="C:DNA helicase complex"/>
    <property type="evidence" value="ECO:0007669"/>
    <property type="project" value="TreeGrafter"/>
</dbReference>
<dbReference type="InterPro" id="IPR000212">
    <property type="entry name" value="DNA_helicase_UvrD/REP"/>
</dbReference>